<dbReference type="AlphaFoldDB" id="A0A956LY32"/>
<name>A0A956LY32_UNCEI</name>
<protein>
    <submittedName>
        <fullName evidence="1">Uncharacterized protein</fullName>
    </submittedName>
</protein>
<dbReference type="Proteomes" id="UP000697710">
    <property type="component" value="Unassembled WGS sequence"/>
</dbReference>
<reference evidence="1" key="2">
    <citation type="journal article" date="2021" name="Microbiome">
        <title>Successional dynamics and alternative stable states in a saline activated sludge microbial community over 9 years.</title>
        <authorList>
            <person name="Wang Y."/>
            <person name="Ye J."/>
            <person name="Ju F."/>
            <person name="Liu L."/>
            <person name="Boyd J.A."/>
            <person name="Deng Y."/>
            <person name="Parks D.H."/>
            <person name="Jiang X."/>
            <person name="Yin X."/>
            <person name="Woodcroft B.J."/>
            <person name="Tyson G.W."/>
            <person name="Hugenholtz P."/>
            <person name="Polz M.F."/>
            <person name="Zhang T."/>
        </authorList>
    </citation>
    <scope>NUCLEOTIDE SEQUENCE</scope>
    <source>
        <strain evidence="1">HKST-UBA01</strain>
    </source>
</reference>
<evidence type="ECO:0000313" key="1">
    <source>
        <dbReference type="EMBL" id="MCA9727684.1"/>
    </source>
</evidence>
<dbReference type="PROSITE" id="PS51257">
    <property type="entry name" value="PROKAR_LIPOPROTEIN"/>
    <property type="match status" value="1"/>
</dbReference>
<dbReference type="EMBL" id="JAGQHR010000213">
    <property type="protein sequence ID" value="MCA9727684.1"/>
    <property type="molecule type" value="Genomic_DNA"/>
</dbReference>
<evidence type="ECO:0000313" key="2">
    <source>
        <dbReference type="Proteomes" id="UP000697710"/>
    </source>
</evidence>
<reference evidence="1" key="1">
    <citation type="submission" date="2020-04" db="EMBL/GenBank/DDBJ databases">
        <authorList>
            <person name="Zhang T."/>
        </authorList>
    </citation>
    <scope>NUCLEOTIDE SEQUENCE</scope>
    <source>
        <strain evidence="1">HKST-UBA01</strain>
    </source>
</reference>
<sequence length="709" mass="78350">MRSSLLPREIRARFSRTLLLFPLPFTFVLVLLSCAGDSTGPPQANHPPSVRIIAGAANGDSAGVDYRVRFQWTGFDDDGVISEYRWAVDELGDAAVWHVLSESSVSLHFQATTPSPDGDFFTDWHTFAVQATDNEGARSEIATQTFNARTLAPTTRFTFPDLTHQDAPTLGRRPILEWTGEDLDASDPDRKPLAYEVKLVRVPEVVAPDRVLLDSLSSSTNLLIDPVEIDRVAWKRIEGDLTSLRLPELDPADRLAFGIRALDEAGAREPHMIRGTNFFAFYVLPSPGRPIVVVRERSHGSFVFPTDGPIWEIEAATDAPLYFQWTGDASGYGTRPGYSNFALDIPDVEDDTLRDPRGIGGWIGWGSWQGTVAPIVFPASEAGTTHHLWIKVRDLDDLPDSERLCHVAIDLVGFRFDRHALIIDDSRIPGIPDTEHDAFLHTTVLRRLFELGDVDFYATEDRPVLDLATLGRYRQVVWQTSDGVPRRPTDPIADLRRDLATYSTAGGRLFLLGDRLSCALDPPEIGNCTFPRIAPGASNESPDFQRDGFLWQFMKYRGDLVTSLSGTTPSAEASGMVGARSLDPSYPDLSIDRAKWDPRGTIDGDRRFRGGAKHWEGVLGRGAIERMAGLDSLYEVSTFDTTLCCGRVEHGLAHAIVAQRYRSTPADSAAGAAQGRIAMFDFQPWWLEPTTLSQAGDAVIDWLVTGSDR</sequence>
<gene>
    <name evidence="1" type="ORF">KC729_08370</name>
</gene>
<proteinExistence type="predicted"/>
<comment type="caution">
    <text evidence="1">The sequence shown here is derived from an EMBL/GenBank/DDBJ whole genome shotgun (WGS) entry which is preliminary data.</text>
</comment>
<organism evidence="1 2">
    <name type="scientific">Eiseniibacteriota bacterium</name>
    <dbReference type="NCBI Taxonomy" id="2212470"/>
    <lineage>
        <taxon>Bacteria</taxon>
        <taxon>Candidatus Eiseniibacteriota</taxon>
    </lineage>
</organism>
<accession>A0A956LY32</accession>